<keyword evidence="1" id="KW-1133">Transmembrane helix</keyword>
<dbReference type="EMBL" id="MK373778">
    <property type="protein sequence ID" value="QBQ77737.1"/>
    <property type="molecule type" value="Genomic_DNA"/>
</dbReference>
<feature type="transmembrane region" description="Helical" evidence="1">
    <location>
        <begin position="6"/>
        <end position="25"/>
    </location>
</feature>
<gene>
    <name evidence="2" type="ORF">WFbE185_00234</name>
</gene>
<sequence length="118" mass="13306">MLKVNASYIVVAAFAVVATVTIAFLNHKVDSLNTELASVKETAKNNAKVLDDFKVQYQSIEEMTYKNRVLVDQLKAENEKLRKDSKKKNVVASKPGLVEKQINRSFDSFAEDLRKLSE</sequence>
<name>A0A482MUL2_9CAUD</name>
<keyword evidence="1" id="KW-0812">Transmembrane</keyword>
<proteinExistence type="predicted"/>
<evidence type="ECO:0000256" key="1">
    <source>
        <dbReference type="SAM" id="Phobius"/>
    </source>
</evidence>
<dbReference type="Proteomes" id="UP000301629">
    <property type="component" value="Segment"/>
</dbReference>
<keyword evidence="1" id="KW-0472">Membrane</keyword>
<reference evidence="2 3" key="1">
    <citation type="submission" date="2019-01" db="EMBL/GenBank/DDBJ databases">
        <title>Still something new to discover - new insights into E. coli phage diversity and taxonomy.</title>
        <authorList>
            <person name="Korf I.H.E."/>
            <person name="Adriaennsens E."/>
            <person name="Dreiseikelmann B."/>
            <person name="Kropinski A."/>
            <person name="Nimtz M."/>
            <person name="Meier-Kolthoff J.P."/>
            <person name="Rohde M."/>
            <person name="van Raaij M."/>
            <person name="Wittmann J."/>
        </authorList>
    </citation>
    <scope>NUCLEOTIDE SEQUENCE [LARGE SCALE GENOMIC DNA]</scope>
</reference>
<evidence type="ECO:0000313" key="3">
    <source>
        <dbReference type="Proteomes" id="UP000301629"/>
    </source>
</evidence>
<evidence type="ECO:0000313" key="2">
    <source>
        <dbReference type="EMBL" id="QBQ77737.1"/>
    </source>
</evidence>
<evidence type="ECO:0008006" key="4">
    <source>
        <dbReference type="Google" id="ProtNLM"/>
    </source>
</evidence>
<organism evidence="2 3">
    <name type="scientific">Escherichia phage vB_EcoM_WFbE185</name>
    <dbReference type="NCBI Taxonomy" id="2508199"/>
    <lineage>
        <taxon>Viruses</taxon>
        <taxon>Duplodnaviria</taxon>
        <taxon>Heunggongvirae</taxon>
        <taxon>Uroviricota</taxon>
        <taxon>Caudoviricetes</taxon>
        <taxon>Pantevenvirales</taxon>
        <taxon>Straboviridae</taxon>
        <taxon>Tevenvirinae</taxon>
        <taxon>Mosigvirus</taxon>
        <taxon>Mosigvirus mar005p1</taxon>
    </lineage>
</organism>
<accession>A0A482MUL2</accession>
<protein>
    <recommendedName>
        <fullName evidence="4">Spanin Rz</fullName>
    </recommendedName>
</protein>